<dbReference type="AlphaFoldDB" id="A0ABD3M3N9"/>
<comment type="subcellular location">
    <subcellularLocation>
        <location evidence="1">Membrane</location>
        <topology evidence="1">Multi-pass membrane protein</topology>
    </subcellularLocation>
</comment>
<feature type="signal peptide" evidence="6">
    <location>
        <begin position="1"/>
        <end position="23"/>
    </location>
</feature>
<accession>A0ABD3M3N9</accession>
<keyword evidence="8" id="KW-1185">Reference proteome</keyword>
<feature type="transmembrane region" description="Helical" evidence="5">
    <location>
        <begin position="354"/>
        <end position="376"/>
    </location>
</feature>
<proteinExistence type="predicted"/>
<dbReference type="PANTHER" id="PTHR42723:SF1">
    <property type="entry name" value="CHLOROPHYLL SYNTHASE, CHLOROPLASTIC"/>
    <property type="match status" value="1"/>
</dbReference>
<evidence type="ECO:0000256" key="3">
    <source>
        <dbReference type="ARBA" id="ARBA00022989"/>
    </source>
</evidence>
<evidence type="ECO:0000313" key="8">
    <source>
        <dbReference type="Proteomes" id="UP001530293"/>
    </source>
</evidence>
<keyword evidence="3 5" id="KW-1133">Transmembrane helix</keyword>
<gene>
    <name evidence="7" type="ORF">ACHAWU_008374</name>
</gene>
<reference evidence="7 8" key="1">
    <citation type="submission" date="2024-10" db="EMBL/GenBank/DDBJ databases">
        <title>Updated reference genomes for cyclostephanoid diatoms.</title>
        <authorList>
            <person name="Roberts W.R."/>
            <person name="Alverson A.J."/>
        </authorList>
    </citation>
    <scope>NUCLEOTIDE SEQUENCE [LARGE SCALE GENOMIC DNA]</scope>
    <source>
        <strain evidence="7 8">AJA232-27</strain>
    </source>
</reference>
<keyword evidence="4 5" id="KW-0472">Membrane</keyword>
<evidence type="ECO:0000313" key="7">
    <source>
        <dbReference type="EMBL" id="KAL3758620.1"/>
    </source>
</evidence>
<feature type="transmembrane region" description="Helical" evidence="5">
    <location>
        <begin position="210"/>
        <end position="242"/>
    </location>
</feature>
<feature type="transmembrane region" description="Helical" evidence="5">
    <location>
        <begin position="254"/>
        <end position="275"/>
    </location>
</feature>
<protein>
    <submittedName>
        <fullName evidence="7">Uncharacterized protein</fullName>
    </submittedName>
</protein>
<dbReference type="InterPro" id="IPR000537">
    <property type="entry name" value="UbiA_prenyltransferase"/>
</dbReference>
<dbReference type="Pfam" id="PF01040">
    <property type="entry name" value="UbiA"/>
    <property type="match status" value="1"/>
</dbReference>
<comment type="caution">
    <text evidence="7">The sequence shown here is derived from an EMBL/GenBank/DDBJ whole genome shotgun (WGS) entry which is preliminary data.</text>
</comment>
<dbReference type="InterPro" id="IPR050475">
    <property type="entry name" value="Prenyltransferase_related"/>
</dbReference>
<evidence type="ECO:0000256" key="1">
    <source>
        <dbReference type="ARBA" id="ARBA00004141"/>
    </source>
</evidence>
<dbReference type="PANTHER" id="PTHR42723">
    <property type="entry name" value="CHLOROPHYLL SYNTHASE"/>
    <property type="match status" value="1"/>
</dbReference>
<name>A0ABD3M3N9_9STRA</name>
<evidence type="ECO:0000256" key="2">
    <source>
        <dbReference type="ARBA" id="ARBA00022692"/>
    </source>
</evidence>
<keyword evidence="6" id="KW-0732">Signal</keyword>
<feature type="chain" id="PRO_5044868671" evidence="6">
    <location>
        <begin position="24"/>
        <end position="454"/>
    </location>
</feature>
<dbReference type="Proteomes" id="UP001530293">
    <property type="component" value="Unassembled WGS sequence"/>
</dbReference>
<dbReference type="InterPro" id="IPR044878">
    <property type="entry name" value="UbiA_sf"/>
</dbReference>
<dbReference type="GO" id="GO:0016020">
    <property type="term" value="C:membrane"/>
    <property type="evidence" value="ECO:0007669"/>
    <property type="project" value="UniProtKB-SubCell"/>
</dbReference>
<dbReference type="Gene3D" id="1.10.357.140">
    <property type="entry name" value="UbiA prenyltransferase"/>
    <property type="match status" value="1"/>
</dbReference>
<organism evidence="7 8">
    <name type="scientific">Discostella pseudostelligera</name>
    <dbReference type="NCBI Taxonomy" id="259834"/>
    <lineage>
        <taxon>Eukaryota</taxon>
        <taxon>Sar</taxon>
        <taxon>Stramenopiles</taxon>
        <taxon>Ochrophyta</taxon>
        <taxon>Bacillariophyta</taxon>
        <taxon>Coscinodiscophyceae</taxon>
        <taxon>Thalassiosirophycidae</taxon>
        <taxon>Stephanodiscales</taxon>
        <taxon>Stephanodiscaceae</taxon>
        <taxon>Discostella</taxon>
    </lineage>
</organism>
<evidence type="ECO:0000256" key="6">
    <source>
        <dbReference type="SAM" id="SignalP"/>
    </source>
</evidence>
<dbReference type="EMBL" id="JALLBG020000228">
    <property type="protein sequence ID" value="KAL3758620.1"/>
    <property type="molecule type" value="Genomic_DNA"/>
</dbReference>
<evidence type="ECO:0000256" key="5">
    <source>
        <dbReference type="SAM" id="Phobius"/>
    </source>
</evidence>
<evidence type="ECO:0000256" key="4">
    <source>
        <dbReference type="ARBA" id="ARBA00023136"/>
    </source>
</evidence>
<sequence>MTRTMNLALIVVIAVTAPQLCNAFILPPRARQSISCLSTQSPSLVLVPGEERGSRWRQQKILTTASRSSRSLIQNASPTTSDQEKDKIQYIRPYLTQLFLLCRPSNFPIVTLFHVLGVHQAVHFWQSTSTVSFNASSSALLLSLLKHPSIAMVLISLLLVTSTSMITNDYYDARSGVDSITDDGHPENDHYHPLAQGEVPLSVAKTFDSYLYATLLLSSAFVPGAISRLMVLGGAIITYLYTVHLKPLTWIKNLSCAALVSMSPVTSGLAAWHVLCNDRTFLESQISSVASVAAASGPPPFHQIFKSPLSFLVVALFAGIMSREILMDITDCEGDARGGIQTIPVKHGKNTASAVALGCSLISAISACAASLIPWIRTLAVRGESFKTSCKTMSGASLISTPDTRKVILSVIGSAMLVLRTFRVWKTNGEDTNLADRAIRESLLSVLLVLASFL</sequence>
<keyword evidence="2 5" id="KW-0812">Transmembrane</keyword>